<reference evidence="8" key="1">
    <citation type="submission" date="2020-11" db="EMBL/GenBank/DDBJ databases">
        <authorList>
            <person name="Tran Van P."/>
        </authorList>
    </citation>
    <scope>NUCLEOTIDE SEQUENCE</scope>
</reference>
<dbReference type="PROSITE" id="PS50072">
    <property type="entry name" value="CSA_PPIASE_2"/>
    <property type="match status" value="1"/>
</dbReference>
<keyword evidence="1" id="KW-0479">Metal-binding</keyword>
<evidence type="ECO:0000259" key="6">
    <source>
        <dbReference type="PROSITE" id="PS50072"/>
    </source>
</evidence>
<gene>
    <name evidence="8" type="ORF">TCEB3V08_LOCUS6455</name>
</gene>
<dbReference type="Gene3D" id="2.40.100.10">
    <property type="entry name" value="Cyclophilin-like"/>
    <property type="match status" value="1"/>
</dbReference>
<feature type="domain" description="RING-type" evidence="7">
    <location>
        <begin position="134"/>
        <end position="184"/>
    </location>
</feature>
<dbReference type="PROSITE" id="PS00518">
    <property type="entry name" value="ZF_RING_1"/>
    <property type="match status" value="1"/>
</dbReference>
<dbReference type="GO" id="GO:0006457">
    <property type="term" value="P:protein folding"/>
    <property type="evidence" value="ECO:0007669"/>
    <property type="project" value="TreeGrafter"/>
</dbReference>
<dbReference type="Pfam" id="PF00160">
    <property type="entry name" value="Pro_isomerase"/>
    <property type="match status" value="1"/>
</dbReference>
<dbReference type="EMBL" id="OC318523">
    <property type="protein sequence ID" value="CAD7402366.1"/>
    <property type="molecule type" value="Genomic_DNA"/>
</dbReference>
<evidence type="ECO:0008006" key="9">
    <source>
        <dbReference type="Google" id="ProtNLM"/>
    </source>
</evidence>
<protein>
    <recommendedName>
        <fullName evidence="9">Peptidylprolyl isomerase</fullName>
    </recommendedName>
</protein>
<evidence type="ECO:0000256" key="2">
    <source>
        <dbReference type="ARBA" id="ARBA00022771"/>
    </source>
</evidence>
<proteinExistence type="predicted"/>
<dbReference type="GO" id="GO:0008270">
    <property type="term" value="F:zinc ion binding"/>
    <property type="evidence" value="ECO:0007669"/>
    <property type="project" value="UniProtKB-KW"/>
</dbReference>
<keyword evidence="3" id="KW-0862">Zinc</keyword>
<dbReference type="SUPFAM" id="SSF57850">
    <property type="entry name" value="RING/U-box"/>
    <property type="match status" value="1"/>
</dbReference>
<evidence type="ECO:0000256" key="5">
    <source>
        <dbReference type="SAM" id="MobiDB-lite"/>
    </source>
</evidence>
<dbReference type="InterPro" id="IPR001841">
    <property type="entry name" value="Znf_RING"/>
</dbReference>
<dbReference type="InterPro" id="IPR029000">
    <property type="entry name" value="Cyclophilin-like_dom_sf"/>
</dbReference>
<dbReference type="InterPro" id="IPR002130">
    <property type="entry name" value="Cyclophilin-type_PPIase_dom"/>
</dbReference>
<dbReference type="InterPro" id="IPR013083">
    <property type="entry name" value="Znf_RING/FYVE/PHD"/>
</dbReference>
<evidence type="ECO:0000256" key="4">
    <source>
        <dbReference type="PROSITE-ProRule" id="PRU00175"/>
    </source>
</evidence>
<dbReference type="AlphaFoldDB" id="A0A7R9GYD2"/>
<evidence type="ECO:0000256" key="3">
    <source>
        <dbReference type="ARBA" id="ARBA00022833"/>
    </source>
</evidence>
<dbReference type="PROSITE" id="PS50089">
    <property type="entry name" value="ZF_RING_2"/>
    <property type="match status" value="1"/>
</dbReference>
<dbReference type="SMART" id="SM00184">
    <property type="entry name" value="RING"/>
    <property type="match status" value="1"/>
</dbReference>
<feature type="region of interest" description="Disordered" evidence="5">
    <location>
        <begin position="263"/>
        <end position="286"/>
    </location>
</feature>
<dbReference type="GO" id="GO:0005737">
    <property type="term" value="C:cytoplasm"/>
    <property type="evidence" value="ECO:0007669"/>
    <property type="project" value="TreeGrafter"/>
</dbReference>
<dbReference type="InterPro" id="IPR017907">
    <property type="entry name" value="Znf_RING_CS"/>
</dbReference>
<dbReference type="GO" id="GO:0003755">
    <property type="term" value="F:peptidyl-prolyl cis-trans isomerase activity"/>
    <property type="evidence" value="ECO:0007669"/>
    <property type="project" value="InterPro"/>
</dbReference>
<keyword evidence="2 4" id="KW-0863">Zinc-finger</keyword>
<feature type="domain" description="PPIase cyclophilin-type" evidence="6">
    <location>
        <begin position="399"/>
        <end position="568"/>
    </location>
</feature>
<evidence type="ECO:0000256" key="1">
    <source>
        <dbReference type="ARBA" id="ARBA00022723"/>
    </source>
</evidence>
<dbReference type="Pfam" id="PF13445">
    <property type="entry name" value="zf-RING_UBOX"/>
    <property type="match status" value="1"/>
</dbReference>
<dbReference type="Gene3D" id="3.30.40.10">
    <property type="entry name" value="Zinc/RING finger domain, C3HC4 (zinc finger)"/>
    <property type="match status" value="1"/>
</dbReference>
<sequence length="569" mass="62829">MHSIEERSTKPEYPIEILSSQTQQQKTWIITKIIIHGQQGMTYTSIRGTRRGGPRKSTRICVEGEWKTIEEKPPPVHLTEIRTSISPSSAVEQLNTTSVLANYATEAGSYEINSVARRLVIMSQLKEMDELLRCSVCTERYNIDTRKPKILMCHHTFCLKCLKGWASKQANSKNGINISCPSCRKVTSVGKKGVSSLQDNFYLEHVQSAVNAMDDIFVSDEDETHDKKPAQDNIRLYALSTNYTNGLGIGKVELGEVNPHLRGGRVENHLGKKPSSSPDQDSNLDLPVLSSRAQHDKCSSMSVLKSVDASGQIQEDLNSYRLALTVARSELDSMLELHTLSNKDPPALLLLNLVTKPPISSNSNAINGSLEPMPGTSGLHKPTIIVKELGSSGNKSQCFFDIEAHGHFMGKVVIKLRHDIAPKMCANFVALCTGELGFGYKGTRIFKAHPNEHIVGGDIENNDGTGGYSIYNNKGLFLADECSLRDEMGAIRMRGMGTDIKTGNGLVGSQFHIWLGRRDFRAYKRTLVIGQVVQGLNILQDISMFKAMRKSDGNFVLTTKAIIKNCGTY</sequence>
<name>A0A7R9GYD2_TIMCR</name>
<dbReference type="PANTHER" id="PTHR11071:SF577">
    <property type="entry name" value="PEPTIDYL-PROLYL CIS-TRANS ISOMERASE"/>
    <property type="match status" value="1"/>
</dbReference>
<evidence type="ECO:0000313" key="8">
    <source>
        <dbReference type="EMBL" id="CAD7402366.1"/>
    </source>
</evidence>
<dbReference type="SUPFAM" id="SSF50891">
    <property type="entry name" value="Cyclophilin-like"/>
    <property type="match status" value="1"/>
</dbReference>
<dbReference type="PANTHER" id="PTHR11071">
    <property type="entry name" value="PEPTIDYL-PROLYL CIS-TRANS ISOMERASE"/>
    <property type="match status" value="1"/>
</dbReference>
<accession>A0A7R9GYD2</accession>
<organism evidence="8">
    <name type="scientific">Timema cristinae</name>
    <name type="common">Walking stick</name>
    <dbReference type="NCBI Taxonomy" id="61476"/>
    <lineage>
        <taxon>Eukaryota</taxon>
        <taxon>Metazoa</taxon>
        <taxon>Ecdysozoa</taxon>
        <taxon>Arthropoda</taxon>
        <taxon>Hexapoda</taxon>
        <taxon>Insecta</taxon>
        <taxon>Pterygota</taxon>
        <taxon>Neoptera</taxon>
        <taxon>Polyneoptera</taxon>
        <taxon>Phasmatodea</taxon>
        <taxon>Timematodea</taxon>
        <taxon>Timematoidea</taxon>
        <taxon>Timematidae</taxon>
        <taxon>Timema</taxon>
    </lineage>
</organism>
<feature type="compositionally biased region" description="Polar residues" evidence="5">
    <location>
        <begin position="274"/>
        <end position="283"/>
    </location>
</feature>
<dbReference type="InterPro" id="IPR027370">
    <property type="entry name" value="Znf-RING_euk"/>
</dbReference>
<dbReference type="GO" id="GO:0016018">
    <property type="term" value="F:cyclosporin A binding"/>
    <property type="evidence" value="ECO:0007669"/>
    <property type="project" value="TreeGrafter"/>
</dbReference>
<evidence type="ECO:0000259" key="7">
    <source>
        <dbReference type="PROSITE" id="PS50089"/>
    </source>
</evidence>